<feature type="non-terminal residue" evidence="6">
    <location>
        <position position="410"/>
    </location>
</feature>
<sequence>MDDRPVIAIVGTTGVGKTLLSIELAKALGGEVINADSMQVYKGLDIATNKATPAERGNIPHHLLDFVNPSREYAVKDFMQDATEAISSIYSRSKIPIIVGGTNYYIQSLLFHNKTIPSTSLPPPSSSISSSSTPTPHPSLTSHPLTPKIAEALTLSDPRTRTADQVKQYAQTDEMWNLLKEVDPGMAEMWHPRADRKIRRSLEIFYTTGKTHSEWMAEQKAAAEGSKSELRYRTIVFWLYADPQVLYPRLDSRVDEMSKMGLFQELLDMRAKVLAGKVAGSAFNPTASSSIDEISEADHDDSKSDTSSTTSSPDADPQYTRFKEFHPYFTLLSTKPTDPQLSLLQSQGVEEMKRATRQYARRQISWIKNKLAGEVLGEMEGGKAGFYLLDAGDLTKWNEEVRDKALGITQ</sequence>
<keyword evidence="7" id="KW-1185">Reference proteome</keyword>
<dbReference type="SUPFAM" id="SSF52540">
    <property type="entry name" value="P-loop containing nucleoside triphosphate hydrolases"/>
    <property type="match status" value="2"/>
</dbReference>
<keyword evidence="4" id="KW-0067">ATP-binding</keyword>
<dbReference type="Pfam" id="PF01715">
    <property type="entry name" value="IPPT"/>
    <property type="match status" value="1"/>
</dbReference>
<accession>A0AAD5X0U7</accession>
<feature type="region of interest" description="Disordered" evidence="5">
    <location>
        <begin position="120"/>
        <end position="146"/>
    </location>
</feature>
<dbReference type="Gene3D" id="1.10.20.140">
    <property type="match status" value="1"/>
</dbReference>
<dbReference type="InterPro" id="IPR039657">
    <property type="entry name" value="Dimethylallyltransferase"/>
</dbReference>
<evidence type="ECO:0000256" key="1">
    <source>
        <dbReference type="ARBA" id="ARBA00005842"/>
    </source>
</evidence>
<dbReference type="EMBL" id="JADGJD010001456">
    <property type="protein sequence ID" value="KAJ3041890.1"/>
    <property type="molecule type" value="Genomic_DNA"/>
</dbReference>
<evidence type="ECO:0000256" key="4">
    <source>
        <dbReference type="ARBA" id="ARBA00022840"/>
    </source>
</evidence>
<dbReference type="Proteomes" id="UP001212841">
    <property type="component" value="Unassembled WGS sequence"/>
</dbReference>
<dbReference type="GO" id="GO:0052381">
    <property type="term" value="F:tRNA dimethylallyltransferase activity"/>
    <property type="evidence" value="ECO:0007669"/>
    <property type="project" value="InterPro"/>
</dbReference>
<dbReference type="InterPro" id="IPR018022">
    <property type="entry name" value="IPT"/>
</dbReference>
<evidence type="ECO:0000313" key="7">
    <source>
        <dbReference type="Proteomes" id="UP001212841"/>
    </source>
</evidence>
<reference evidence="6" key="1">
    <citation type="submission" date="2020-05" db="EMBL/GenBank/DDBJ databases">
        <title>Phylogenomic resolution of chytrid fungi.</title>
        <authorList>
            <person name="Stajich J.E."/>
            <person name="Amses K."/>
            <person name="Simmons R."/>
            <person name="Seto K."/>
            <person name="Myers J."/>
            <person name="Bonds A."/>
            <person name="Quandt C.A."/>
            <person name="Barry K."/>
            <person name="Liu P."/>
            <person name="Grigoriev I."/>
            <person name="Longcore J.E."/>
            <person name="James T.Y."/>
        </authorList>
    </citation>
    <scope>NUCLEOTIDE SEQUENCE</scope>
    <source>
        <strain evidence="6">JEL0318</strain>
    </source>
</reference>
<dbReference type="AlphaFoldDB" id="A0AAD5X0U7"/>
<dbReference type="InterPro" id="IPR027417">
    <property type="entry name" value="P-loop_NTPase"/>
</dbReference>
<evidence type="ECO:0000256" key="2">
    <source>
        <dbReference type="ARBA" id="ARBA00022679"/>
    </source>
</evidence>
<name>A0AAD5X0U7_9FUNG</name>
<feature type="compositionally biased region" description="Low complexity" evidence="5">
    <location>
        <begin position="305"/>
        <end position="316"/>
    </location>
</feature>
<keyword evidence="3" id="KW-0547">Nucleotide-binding</keyword>
<evidence type="ECO:0000313" key="6">
    <source>
        <dbReference type="EMBL" id="KAJ3041890.1"/>
    </source>
</evidence>
<dbReference type="PANTHER" id="PTHR11088:SF89">
    <property type="entry name" value="TRNA DIMETHYLALLYLTRANSFERASE"/>
    <property type="match status" value="1"/>
</dbReference>
<organism evidence="6 7">
    <name type="scientific">Rhizophlyctis rosea</name>
    <dbReference type="NCBI Taxonomy" id="64517"/>
    <lineage>
        <taxon>Eukaryota</taxon>
        <taxon>Fungi</taxon>
        <taxon>Fungi incertae sedis</taxon>
        <taxon>Chytridiomycota</taxon>
        <taxon>Chytridiomycota incertae sedis</taxon>
        <taxon>Chytridiomycetes</taxon>
        <taxon>Rhizophlyctidales</taxon>
        <taxon>Rhizophlyctidaceae</taxon>
        <taxon>Rhizophlyctis</taxon>
    </lineage>
</organism>
<dbReference type="GO" id="GO:0006400">
    <property type="term" value="P:tRNA modification"/>
    <property type="evidence" value="ECO:0007669"/>
    <property type="project" value="TreeGrafter"/>
</dbReference>
<dbReference type="HAMAP" id="MF_00185">
    <property type="entry name" value="IPP_trans"/>
    <property type="match status" value="1"/>
</dbReference>
<proteinExistence type="inferred from homology"/>
<gene>
    <name evidence="6" type="ORF">HK097_002158</name>
</gene>
<comment type="caution">
    <text evidence="6">The sequence shown here is derived from an EMBL/GenBank/DDBJ whole genome shotgun (WGS) entry which is preliminary data.</text>
</comment>
<evidence type="ECO:0008006" key="8">
    <source>
        <dbReference type="Google" id="ProtNLM"/>
    </source>
</evidence>
<feature type="compositionally biased region" description="Low complexity" evidence="5">
    <location>
        <begin position="126"/>
        <end position="146"/>
    </location>
</feature>
<dbReference type="PANTHER" id="PTHR11088">
    <property type="entry name" value="TRNA DIMETHYLALLYLTRANSFERASE"/>
    <property type="match status" value="1"/>
</dbReference>
<dbReference type="Gene3D" id="3.40.50.300">
    <property type="entry name" value="P-loop containing nucleotide triphosphate hydrolases"/>
    <property type="match status" value="1"/>
</dbReference>
<evidence type="ECO:0000256" key="3">
    <source>
        <dbReference type="ARBA" id="ARBA00022741"/>
    </source>
</evidence>
<protein>
    <recommendedName>
        <fullName evidence="8">tRNA dimethylallyltransferase</fullName>
    </recommendedName>
</protein>
<comment type="similarity">
    <text evidence="1">Belongs to the IPP transferase family.</text>
</comment>
<dbReference type="GO" id="GO:0005739">
    <property type="term" value="C:mitochondrion"/>
    <property type="evidence" value="ECO:0007669"/>
    <property type="project" value="TreeGrafter"/>
</dbReference>
<keyword evidence="2" id="KW-0808">Transferase</keyword>
<evidence type="ECO:0000256" key="5">
    <source>
        <dbReference type="SAM" id="MobiDB-lite"/>
    </source>
</evidence>
<dbReference type="GO" id="GO:0005524">
    <property type="term" value="F:ATP binding"/>
    <property type="evidence" value="ECO:0007669"/>
    <property type="project" value="UniProtKB-KW"/>
</dbReference>
<feature type="region of interest" description="Disordered" evidence="5">
    <location>
        <begin position="289"/>
        <end position="319"/>
    </location>
</feature>